<dbReference type="GO" id="GO:0005524">
    <property type="term" value="F:ATP binding"/>
    <property type="evidence" value="ECO:0007669"/>
    <property type="project" value="InterPro"/>
</dbReference>
<keyword evidence="4 6" id="KW-1133">Transmembrane helix</keyword>
<gene>
    <name evidence="7" type="ORF">ENU72_03310</name>
</gene>
<dbReference type="InterPro" id="IPR023214">
    <property type="entry name" value="HAD_sf"/>
</dbReference>
<evidence type="ECO:0000256" key="5">
    <source>
        <dbReference type="ARBA" id="ARBA00023136"/>
    </source>
</evidence>
<comment type="similarity">
    <text evidence="2">Belongs to the cation transport ATPase (P-type) (TC 3.A.3) family. Type IB subfamily.</text>
</comment>
<dbReference type="SUPFAM" id="SSF56784">
    <property type="entry name" value="HAD-like"/>
    <property type="match status" value="1"/>
</dbReference>
<accession>A0A7V3ZTU0</accession>
<dbReference type="Gene3D" id="3.40.50.1000">
    <property type="entry name" value="HAD superfamily/HAD-like"/>
    <property type="match status" value="1"/>
</dbReference>
<dbReference type="PANTHER" id="PTHR48085:SF5">
    <property type="entry name" value="CADMIUM_ZINC-TRANSPORTING ATPASE HMA4-RELATED"/>
    <property type="match status" value="1"/>
</dbReference>
<proteinExistence type="inferred from homology"/>
<dbReference type="Pfam" id="PF00702">
    <property type="entry name" value="Hydrolase"/>
    <property type="match status" value="1"/>
</dbReference>
<evidence type="ECO:0000313" key="7">
    <source>
        <dbReference type="EMBL" id="HGK54034.1"/>
    </source>
</evidence>
<dbReference type="PANTHER" id="PTHR48085">
    <property type="entry name" value="CADMIUM/ZINC-TRANSPORTING ATPASE HMA2-RELATED"/>
    <property type="match status" value="1"/>
</dbReference>
<evidence type="ECO:0000256" key="2">
    <source>
        <dbReference type="ARBA" id="ARBA00006024"/>
    </source>
</evidence>
<keyword evidence="7" id="KW-0378">Hydrolase</keyword>
<dbReference type="InterPro" id="IPR023299">
    <property type="entry name" value="ATPase_P-typ_cyto_dom_N"/>
</dbReference>
<dbReference type="InterPro" id="IPR001757">
    <property type="entry name" value="P_typ_ATPase"/>
</dbReference>
<protein>
    <submittedName>
        <fullName evidence="7">HAD family hydrolase</fullName>
    </submittedName>
</protein>
<keyword evidence="3 6" id="KW-0812">Transmembrane</keyword>
<dbReference type="PRINTS" id="PR00119">
    <property type="entry name" value="CATATPASE"/>
</dbReference>
<comment type="subcellular location">
    <subcellularLocation>
        <location evidence="1">Membrane</location>
    </subcellularLocation>
</comment>
<evidence type="ECO:0000256" key="6">
    <source>
        <dbReference type="SAM" id="Phobius"/>
    </source>
</evidence>
<dbReference type="PRINTS" id="PR00120">
    <property type="entry name" value="HATPASE"/>
</dbReference>
<dbReference type="InterPro" id="IPR051014">
    <property type="entry name" value="Cation_Transport_ATPase_IB"/>
</dbReference>
<evidence type="ECO:0000256" key="3">
    <source>
        <dbReference type="ARBA" id="ARBA00022692"/>
    </source>
</evidence>
<evidence type="ECO:0000256" key="1">
    <source>
        <dbReference type="ARBA" id="ARBA00004370"/>
    </source>
</evidence>
<reference evidence="7" key="1">
    <citation type="journal article" date="2020" name="mSystems">
        <title>Genome- and Community-Level Interaction Insights into Carbon Utilization and Element Cycling Functions of Hydrothermarchaeota in Hydrothermal Sediment.</title>
        <authorList>
            <person name="Zhou Z."/>
            <person name="Liu Y."/>
            <person name="Xu W."/>
            <person name="Pan J."/>
            <person name="Luo Z.H."/>
            <person name="Li M."/>
        </authorList>
    </citation>
    <scope>NUCLEOTIDE SEQUENCE [LARGE SCALE GENOMIC DNA]</scope>
    <source>
        <strain evidence="7">SpSt-695</strain>
    </source>
</reference>
<keyword evidence="5 6" id="KW-0472">Membrane</keyword>
<dbReference type="Gene3D" id="3.40.1110.10">
    <property type="entry name" value="Calcium-transporting ATPase, cytoplasmic domain N"/>
    <property type="match status" value="1"/>
</dbReference>
<sequence>MVIDGIHAGYFVISDKLKKEAKECVLFLKKEGIKVGMLTGDNEFFAKMVAERLNLDFYKAGLLPSEKLEEIEKIVEKSKGKIAFVGDGINDAPSIKRADVGIVMGALGQDIAIENGDVVIMSDNLLKIPEFLKISKNTKKIVLENIIFALSMKIFLTVLGSIGIAGMFSAIFADMGVLLIVLLNSMRIIK</sequence>
<feature type="transmembrane region" description="Helical" evidence="6">
    <location>
        <begin position="164"/>
        <end position="183"/>
    </location>
</feature>
<organism evidence="7">
    <name type="scientific">candidate division WOR-3 bacterium</name>
    <dbReference type="NCBI Taxonomy" id="2052148"/>
    <lineage>
        <taxon>Bacteria</taxon>
        <taxon>Bacteria division WOR-3</taxon>
    </lineage>
</organism>
<dbReference type="GO" id="GO:0016887">
    <property type="term" value="F:ATP hydrolysis activity"/>
    <property type="evidence" value="ECO:0007669"/>
    <property type="project" value="InterPro"/>
</dbReference>
<dbReference type="AlphaFoldDB" id="A0A7V3ZTU0"/>
<dbReference type="NCBIfam" id="TIGR01494">
    <property type="entry name" value="ATPase_P-type"/>
    <property type="match status" value="1"/>
</dbReference>
<dbReference type="GO" id="GO:0015086">
    <property type="term" value="F:cadmium ion transmembrane transporter activity"/>
    <property type="evidence" value="ECO:0007669"/>
    <property type="project" value="TreeGrafter"/>
</dbReference>
<name>A0A7V3ZTU0_UNCW3</name>
<evidence type="ECO:0000256" key="4">
    <source>
        <dbReference type="ARBA" id="ARBA00022989"/>
    </source>
</evidence>
<dbReference type="EMBL" id="DTDP01000151">
    <property type="protein sequence ID" value="HGK54034.1"/>
    <property type="molecule type" value="Genomic_DNA"/>
</dbReference>
<dbReference type="GO" id="GO:0016020">
    <property type="term" value="C:membrane"/>
    <property type="evidence" value="ECO:0007669"/>
    <property type="project" value="UniProtKB-SubCell"/>
</dbReference>
<dbReference type="InterPro" id="IPR036412">
    <property type="entry name" value="HAD-like_sf"/>
</dbReference>
<comment type="caution">
    <text evidence="7">The sequence shown here is derived from an EMBL/GenBank/DDBJ whole genome shotgun (WGS) entry which is preliminary data.</text>
</comment>